<gene>
    <name evidence="3" type="ORF">H0241_21950</name>
</gene>
<accession>A0A838BA86</accession>
<dbReference type="PANTHER" id="PTHR43796:SF2">
    <property type="entry name" value="CARBOXYNORSPERMIDINE SYNTHASE"/>
    <property type="match status" value="1"/>
</dbReference>
<dbReference type="SUPFAM" id="SSF51735">
    <property type="entry name" value="NAD(P)-binding Rossmann-fold domains"/>
    <property type="match status" value="1"/>
</dbReference>
<dbReference type="EMBL" id="JACDTY010000011">
    <property type="protein sequence ID" value="MBA1142889.1"/>
    <property type="molecule type" value="Genomic_DNA"/>
</dbReference>
<comment type="caution">
    <text evidence="3">The sequence shown here is derived from an EMBL/GenBank/DDBJ whole genome shotgun (WGS) entry which is preliminary data.</text>
</comment>
<name>A0A838BA86_9HYPH</name>
<feature type="domain" description="DUF4166" evidence="2">
    <location>
        <begin position="395"/>
        <end position="552"/>
    </location>
</feature>
<dbReference type="Proteomes" id="UP000558284">
    <property type="component" value="Unassembled WGS sequence"/>
</dbReference>
<evidence type="ECO:0000313" key="3">
    <source>
        <dbReference type="EMBL" id="MBA1142889.1"/>
    </source>
</evidence>
<reference evidence="3 4" key="1">
    <citation type="submission" date="2020-07" db="EMBL/GenBank/DDBJ databases">
        <title>Definition of the novel symbiovar canariense within Mesorhizobium novociceri, a new species of genus Mesorhizobium nodulating Cicer canariense in the Caldera de Taburiente National Park (La Palma, Canary Islands).</title>
        <authorList>
            <person name="Leon-Barrios M."/>
            <person name="Perez-Yepez J."/>
            <person name="Flores-Felix J.D."/>
            <person name="Ramirez-Baena M.H."/>
            <person name="Pulido-Suarez L."/>
            <person name="Igual J.M."/>
            <person name="Velazquez E."/>
            <person name="Peix A."/>
        </authorList>
    </citation>
    <scope>NUCLEOTIDE SEQUENCE [LARGE SCALE GENOMIC DNA]</scope>
    <source>
        <strain evidence="3 4">CCANP35</strain>
    </source>
</reference>
<dbReference type="Pfam" id="PF13761">
    <property type="entry name" value="DUF4166"/>
    <property type="match status" value="1"/>
</dbReference>
<evidence type="ECO:0000259" key="2">
    <source>
        <dbReference type="Pfam" id="PF13761"/>
    </source>
</evidence>
<evidence type="ECO:0000313" key="4">
    <source>
        <dbReference type="Proteomes" id="UP000558284"/>
    </source>
</evidence>
<dbReference type="InterPro" id="IPR025311">
    <property type="entry name" value="DUF4166"/>
</dbReference>
<dbReference type="Gene3D" id="3.40.50.720">
    <property type="entry name" value="NAD(P)-binding Rossmann-like Domain"/>
    <property type="match status" value="1"/>
</dbReference>
<dbReference type="Pfam" id="PF03435">
    <property type="entry name" value="Sacchrp_dh_NADP"/>
    <property type="match status" value="1"/>
</dbReference>
<feature type="domain" description="Saccharopine dehydrogenase NADP binding" evidence="1">
    <location>
        <begin position="4"/>
        <end position="128"/>
    </location>
</feature>
<dbReference type="InterPro" id="IPR005097">
    <property type="entry name" value="Sacchrp_dh_NADP-bd"/>
</dbReference>
<evidence type="ECO:0000259" key="1">
    <source>
        <dbReference type="Pfam" id="PF03435"/>
    </source>
</evidence>
<dbReference type="PANTHER" id="PTHR43796">
    <property type="entry name" value="CARBOXYNORSPERMIDINE SYNTHASE"/>
    <property type="match status" value="1"/>
</dbReference>
<sequence>MRLLVVGGYGIFGGRVVHLLGSEPRLTLIVAGRSLARAEAWCKTRTGAAAKLVPARFDRDGDLAAQLCALKPDCVVDASGPFQAYGADRYRLIEACIAQGINYLDLADGSDFVAGVSAYDDAARKAGLFVLSGVSSFPVLTAAVVRRLSADMARVDTIRGGIAPSPYAGVGENVIRAIAGYAGQPVELKRDGDKAQGHPLTEQMRYTIATPGKLPLKSTLFSLVDVPDLRALEELWPQAKTIWMGAGPVPEILHRALIGLAWLVRIGPVRSLLPLAPLMHWASNRLRWGEHRGGMFVAVEGTGKAGEPVKRSWHLLAEGDDGPLIPAMAVEALVRRTLAGQAPVPGARAAVRDLDLDDYQALLASKTIHSGFRDDTADVEKPLYPGVVGDAWHDLPEEIRAMHERVGTAEGRGSVERGAGILSRLSGWLVGFPPASADVPVHVRFDAGKDGETWTRTFGAQAFASDQFTGRGRSQRLLCERFGPLSFAMALVAEDNRLSLVLRRWSFLGVPLPMWLCPRSTSYESVEDGRFRFHVEISHPLTGMIVRYRGWLEPADSQGSRQPQESVALGN</sequence>
<organism evidence="3 4">
    <name type="scientific">Mesorhizobium neociceri</name>
    <dbReference type="NCBI Taxonomy" id="1307853"/>
    <lineage>
        <taxon>Bacteria</taxon>
        <taxon>Pseudomonadati</taxon>
        <taxon>Pseudomonadota</taxon>
        <taxon>Alphaproteobacteria</taxon>
        <taxon>Hyphomicrobiales</taxon>
        <taxon>Phyllobacteriaceae</taxon>
        <taxon>Mesorhizobium</taxon>
    </lineage>
</organism>
<protein>
    <submittedName>
        <fullName evidence="3">DUF4166 domain-containing protein</fullName>
    </submittedName>
</protein>
<keyword evidence="4" id="KW-1185">Reference proteome</keyword>
<dbReference type="AlphaFoldDB" id="A0A838BA86"/>
<proteinExistence type="predicted"/>
<dbReference type="InterPro" id="IPR036291">
    <property type="entry name" value="NAD(P)-bd_dom_sf"/>
</dbReference>
<dbReference type="RefSeq" id="WP_181059929.1">
    <property type="nucleotide sequence ID" value="NZ_JACDTY010000011.1"/>
</dbReference>